<gene>
    <name evidence="5" type="ORF">SAMN06269185_1298</name>
</gene>
<dbReference type="Proteomes" id="UP000219453">
    <property type="component" value="Unassembled WGS sequence"/>
</dbReference>
<evidence type="ECO:0000256" key="2">
    <source>
        <dbReference type="ARBA" id="ARBA00022679"/>
    </source>
</evidence>
<sequence length="285" mass="31663">MGDTDFHAGKVQQMYDNRRKLYEIGWEKGDHQSIHCGLYDETEHGTNDPFENMIRRLSNTAEVDAGTRVLDIGCGGGDDAVWNARHRDATVVGVDIDDEFLEAAADNAASAGVTDQVSFRNDDFHELASVNDRTYDVVWGLEAIGHSANKSRVFERCRQVLDDGGRLAIGDLFARSDTPVDDAGRRIDILENSMCVRIDTVEKIETALADAGFENIEILDITEAVKPGLKKSYLSSLFMYPLSSLLRRLGRATDSVVGFYRGSYHMYKLLSKGALGYYFVTADRA</sequence>
<keyword evidence="2 5" id="KW-0808">Transferase</keyword>
<keyword evidence="6" id="KW-1185">Reference proteome</keyword>
<dbReference type="OrthoDB" id="57427at2157"/>
<dbReference type="GO" id="GO:0008168">
    <property type="term" value="F:methyltransferase activity"/>
    <property type="evidence" value="ECO:0007669"/>
    <property type="project" value="UniProtKB-KW"/>
</dbReference>
<dbReference type="RefSeq" id="WP_097008221.1">
    <property type="nucleotide sequence ID" value="NZ_OBEJ01000001.1"/>
</dbReference>
<proteinExistence type="predicted"/>
<evidence type="ECO:0000259" key="4">
    <source>
        <dbReference type="SMART" id="SM00828"/>
    </source>
</evidence>
<dbReference type="InterPro" id="IPR025714">
    <property type="entry name" value="Methyltranfer_dom"/>
</dbReference>
<dbReference type="PANTHER" id="PTHR44068">
    <property type="entry name" value="ZGC:194242"/>
    <property type="match status" value="1"/>
</dbReference>
<organism evidence="5 6">
    <name type="scientific">Natronoarchaeum philippinense</name>
    <dbReference type="NCBI Taxonomy" id="558529"/>
    <lineage>
        <taxon>Archaea</taxon>
        <taxon>Methanobacteriati</taxon>
        <taxon>Methanobacteriota</taxon>
        <taxon>Stenosarchaea group</taxon>
        <taxon>Halobacteria</taxon>
        <taxon>Halobacteriales</taxon>
        <taxon>Natronoarchaeaceae</taxon>
    </lineage>
</organism>
<reference evidence="5 6" key="1">
    <citation type="submission" date="2017-09" db="EMBL/GenBank/DDBJ databases">
        <authorList>
            <person name="Ehlers B."/>
            <person name="Leendertz F.H."/>
        </authorList>
    </citation>
    <scope>NUCLEOTIDE SEQUENCE [LARGE SCALE GENOMIC DNA]</scope>
    <source>
        <strain evidence="5 6">DSM 27208</strain>
    </source>
</reference>
<keyword evidence="1 5" id="KW-0489">Methyltransferase</keyword>
<dbReference type="SUPFAM" id="SSF53335">
    <property type="entry name" value="S-adenosyl-L-methionine-dependent methyltransferases"/>
    <property type="match status" value="1"/>
</dbReference>
<dbReference type="InterPro" id="IPR029063">
    <property type="entry name" value="SAM-dependent_MTases_sf"/>
</dbReference>
<accession>A0A285NGQ2</accession>
<protein>
    <submittedName>
        <fullName evidence="5">Methyltransferase domain-containing protein</fullName>
    </submittedName>
</protein>
<dbReference type="SMART" id="SM00828">
    <property type="entry name" value="PKS_MT"/>
    <property type="match status" value="1"/>
</dbReference>
<dbReference type="PANTHER" id="PTHR44068:SF11">
    <property type="entry name" value="GERANYL DIPHOSPHATE 2-C-METHYLTRANSFERASE"/>
    <property type="match status" value="1"/>
</dbReference>
<evidence type="ECO:0000256" key="1">
    <source>
        <dbReference type="ARBA" id="ARBA00022603"/>
    </source>
</evidence>
<evidence type="ECO:0000313" key="5">
    <source>
        <dbReference type="EMBL" id="SNZ06821.1"/>
    </source>
</evidence>
<name>A0A285NGQ2_NATPI</name>
<evidence type="ECO:0000256" key="3">
    <source>
        <dbReference type="ARBA" id="ARBA00022691"/>
    </source>
</evidence>
<evidence type="ECO:0000313" key="6">
    <source>
        <dbReference type="Proteomes" id="UP000219453"/>
    </source>
</evidence>
<dbReference type="CDD" id="cd02440">
    <property type="entry name" value="AdoMet_MTases"/>
    <property type="match status" value="1"/>
</dbReference>
<feature type="domain" description="Polyketide synthase-like methyltransferase" evidence="4">
    <location>
        <begin position="31"/>
        <end position="284"/>
    </location>
</feature>
<dbReference type="Gene3D" id="3.40.50.150">
    <property type="entry name" value="Vaccinia Virus protein VP39"/>
    <property type="match status" value="1"/>
</dbReference>
<dbReference type="EMBL" id="OBEJ01000001">
    <property type="protein sequence ID" value="SNZ06821.1"/>
    <property type="molecule type" value="Genomic_DNA"/>
</dbReference>
<dbReference type="Pfam" id="PF13847">
    <property type="entry name" value="Methyltransf_31"/>
    <property type="match status" value="1"/>
</dbReference>
<dbReference type="InterPro" id="IPR050447">
    <property type="entry name" value="Erg6_SMT_methyltransf"/>
</dbReference>
<keyword evidence="3" id="KW-0949">S-adenosyl-L-methionine</keyword>
<dbReference type="GO" id="GO:0032259">
    <property type="term" value="P:methylation"/>
    <property type="evidence" value="ECO:0007669"/>
    <property type="project" value="UniProtKB-KW"/>
</dbReference>
<dbReference type="AlphaFoldDB" id="A0A285NGQ2"/>
<dbReference type="InterPro" id="IPR020803">
    <property type="entry name" value="MeTfrase_dom"/>
</dbReference>